<comment type="caution">
    <text evidence="2">The sequence shown here is derived from an EMBL/GenBank/DDBJ whole genome shotgun (WGS) entry which is preliminary data.</text>
</comment>
<accession>A0ABD0UL20</accession>
<dbReference type="EMBL" id="JANQDX010000013">
    <property type="protein sequence ID" value="KAL0913350.1"/>
    <property type="molecule type" value="Genomic_DNA"/>
</dbReference>
<gene>
    <name evidence="2" type="ORF">M5K25_016802</name>
</gene>
<sequence length="129" mass="14396">MRNPAEQMDSSPSNNSSQLIDVILKDERNAGFLKSPVLFSPLHPDHTFPENLIPSVTTEYSSRESPLNGYNSHLNLSDTEQTPFSKSPITSRNQKQKVYRSSSSSSPSNAMPEKHGRGFRKLFSRGKGE</sequence>
<keyword evidence="3" id="KW-1185">Reference proteome</keyword>
<protein>
    <submittedName>
        <fullName evidence="2">Uncharacterized protein</fullName>
    </submittedName>
</protein>
<proteinExistence type="predicted"/>
<feature type="compositionally biased region" description="Basic residues" evidence="1">
    <location>
        <begin position="117"/>
        <end position="129"/>
    </location>
</feature>
<evidence type="ECO:0000313" key="2">
    <source>
        <dbReference type="EMBL" id="KAL0913350.1"/>
    </source>
</evidence>
<organism evidence="2 3">
    <name type="scientific">Dendrobium thyrsiflorum</name>
    <name type="common">Pinecone-like raceme dendrobium</name>
    <name type="synonym">Orchid</name>
    <dbReference type="NCBI Taxonomy" id="117978"/>
    <lineage>
        <taxon>Eukaryota</taxon>
        <taxon>Viridiplantae</taxon>
        <taxon>Streptophyta</taxon>
        <taxon>Embryophyta</taxon>
        <taxon>Tracheophyta</taxon>
        <taxon>Spermatophyta</taxon>
        <taxon>Magnoliopsida</taxon>
        <taxon>Liliopsida</taxon>
        <taxon>Asparagales</taxon>
        <taxon>Orchidaceae</taxon>
        <taxon>Epidendroideae</taxon>
        <taxon>Malaxideae</taxon>
        <taxon>Dendrobiinae</taxon>
        <taxon>Dendrobium</taxon>
    </lineage>
</organism>
<reference evidence="2 3" key="1">
    <citation type="journal article" date="2024" name="Plant Biotechnol. J.">
        <title>Dendrobium thyrsiflorum genome and its molecular insights into genes involved in important horticultural traits.</title>
        <authorList>
            <person name="Chen B."/>
            <person name="Wang J.Y."/>
            <person name="Zheng P.J."/>
            <person name="Li K.L."/>
            <person name="Liang Y.M."/>
            <person name="Chen X.F."/>
            <person name="Zhang C."/>
            <person name="Zhao X."/>
            <person name="He X."/>
            <person name="Zhang G.Q."/>
            <person name="Liu Z.J."/>
            <person name="Xu Q."/>
        </authorList>
    </citation>
    <scope>NUCLEOTIDE SEQUENCE [LARGE SCALE GENOMIC DNA]</scope>
    <source>
        <strain evidence="2">GZMU011</strain>
    </source>
</reference>
<dbReference type="AlphaFoldDB" id="A0ABD0UL20"/>
<evidence type="ECO:0000256" key="1">
    <source>
        <dbReference type="SAM" id="MobiDB-lite"/>
    </source>
</evidence>
<feature type="compositionally biased region" description="Polar residues" evidence="1">
    <location>
        <begin position="59"/>
        <end position="93"/>
    </location>
</feature>
<dbReference type="Proteomes" id="UP001552299">
    <property type="component" value="Unassembled WGS sequence"/>
</dbReference>
<evidence type="ECO:0000313" key="3">
    <source>
        <dbReference type="Proteomes" id="UP001552299"/>
    </source>
</evidence>
<feature type="region of interest" description="Disordered" evidence="1">
    <location>
        <begin position="59"/>
        <end position="129"/>
    </location>
</feature>
<name>A0ABD0UL20_DENTH</name>